<dbReference type="Gene3D" id="2.60.34.10">
    <property type="entry name" value="Substrate Binding Domain Of DNAk, Chain A, domain 1"/>
    <property type="match status" value="1"/>
</dbReference>
<keyword evidence="6" id="KW-1185">Reference proteome</keyword>
<dbReference type="SUPFAM" id="SSF100920">
    <property type="entry name" value="Heat shock protein 70kD (HSP70), peptide-binding domain"/>
    <property type="match status" value="1"/>
</dbReference>
<dbReference type="PRINTS" id="PR00301">
    <property type="entry name" value="HEATSHOCK70"/>
</dbReference>
<dbReference type="InterPro" id="IPR029047">
    <property type="entry name" value="HSP70_peptide-bd_sf"/>
</dbReference>
<dbReference type="FunFam" id="3.90.640.10:FF:000010">
    <property type="entry name" value="heat shock 70 kDa protein 14"/>
    <property type="match status" value="1"/>
</dbReference>
<dbReference type="InterPro" id="IPR043129">
    <property type="entry name" value="ATPase_NBD"/>
</dbReference>
<feature type="region of interest" description="Disordered" evidence="4">
    <location>
        <begin position="487"/>
        <end position="515"/>
    </location>
</feature>
<dbReference type="GO" id="GO:0005829">
    <property type="term" value="C:cytosol"/>
    <property type="evidence" value="ECO:0007669"/>
    <property type="project" value="TreeGrafter"/>
</dbReference>
<dbReference type="OrthoDB" id="29851at2759"/>
<gene>
    <name evidence="5" type="ORF">B9Z19DRAFT_1087526</name>
</gene>
<dbReference type="Gene3D" id="3.30.420.40">
    <property type="match status" value="2"/>
</dbReference>
<reference evidence="5 6" key="1">
    <citation type="submission" date="2017-04" db="EMBL/GenBank/DDBJ databases">
        <title>Draft genome sequence of Tuber borchii Vittad., a whitish edible truffle.</title>
        <authorList>
            <consortium name="DOE Joint Genome Institute"/>
            <person name="Murat C."/>
            <person name="Kuo A."/>
            <person name="Barry K.W."/>
            <person name="Clum A."/>
            <person name="Dockter R.B."/>
            <person name="Fauchery L."/>
            <person name="Iotti M."/>
            <person name="Kohler A."/>
            <person name="Labutti K."/>
            <person name="Lindquist E.A."/>
            <person name="Lipzen A."/>
            <person name="Ohm R.A."/>
            <person name="Wang M."/>
            <person name="Grigoriev I.V."/>
            <person name="Zambonelli A."/>
            <person name="Martin F.M."/>
        </authorList>
    </citation>
    <scope>NUCLEOTIDE SEQUENCE [LARGE SCALE GENOMIC DNA]</scope>
    <source>
        <strain evidence="5 6">Tbo3840</strain>
    </source>
</reference>
<feature type="compositionally biased region" description="Acidic residues" evidence="4">
    <location>
        <begin position="492"/>
        <end position="510"/>
    </location>
</feature>
<dbReference type="PANTHER" id="PTHR45639:SF32">
    <property type="entry name" value="HEAT SHOCK PROTEIN PDR13"/>
    <property type="match status" value="1"/>
</dbReference>
<dbReference type="GO" id="GO:0005524">
    <property type="term" value="F:ATP binding"/>
    <property type="evidence" value="ECO:0007669"/>
    <property type="project" value="UniProtKB-KW"/>
</dbReference>
<dbReference type="Pfam" id="PF00012">
    <property type="entry name" value="HSP70"/>
    <property type="match status" value="1"/>
</dbReference>
<dbReference type="FunFam" id="3.30.30.30:FF:000009">
    <property type="entry name" value="Heat shock protein Hsp70"/>
    <property type="match status" value="1"/>
</dbReference>
<dbReference type="Proteomes" id="UP000244722">
    <property type="component" value="Unassembled WGS sequence"/>
</dbReference>
<protein>
    <submittedName>
        <fullName evidence="5">Heat shock protein 70 family</fullName>
    </submittedName>
</protein>
<evidence type="ECO:0000313" key="5">
    <source>
        <dbReference type="EMBL" id="PUU76829.1"/>
    </source>
</evidence>
<evidence type="ECO:0000256" key="3">
    <source>
        <dbReference type="ARBA" id="ARBA00022840"/>
    </source>
</evidence>
<dbReference type="PANTHER" id="PTHR45639">
    <property type="entry name" value="HSC70CB, ISOFORM G-RELATED"/>
    <property type="match status" value="1"/>
</dbReference>
<dbReference type="Gene3D" id="3.30.30.30">
    <property type="match status" value="1"/>
</dbReference>
<name>A0A2T6ZMV4_TUBBO</name>
<dbReference type="Gene3D" id="3.90.640.10">
    <property type="entry name" value="Actin, Chain A, domain 4"/>
    <property type="match status" value="1"/>
</dbReference>
<keyword evidence="5" id="KW-0346">Stress response</keyword>
<dbReference type="STRING" id="42251.A0A2T6ZMV4"/>
<evidence type="ECO:0000256" key="1">
    <source>
        <dbReference type="ARBA" id="ARBA00007381"/>
    </source>
</evidence>
<dbReference type="SUPFAM" id="SSF53067">
    <property type="entry name" value="Actin-like ATPase domain"/>
    <property type="match status" value="2"/>
</dbReference>
<keyword evidence="2" id="KW-0547">Nucleotide-binding</keyword>
<dbReference type="GO" id="GO:0140662">
    <property type="term" value="F:ATP-dependent protein folding chaperone"/>
    <property type="evidence" value="ECO:0007669"/>
    <property type="project" value="InterPro"/>
</dbReference>
<comment type="caution">
    <text evidence="5">The sequence shown here is derived from an EMBL/GenBank/DDBJ whole genome shotgun (WGS) entry which is preliminary data.</text>
</comment>
<accession>A0A2T6ZMV4</accession>
<keyword evidence="3" id="KW-0067">ATP-binding</keyword>
<comment type="similarity">
    <text evidence="1">Belongs to the heat shock protein 70 family.</text>
</comment>
<sequence length="572" mass="61493">MSGNPSPSPPPDPEIDDDTKTVIGIAFGNTTSSIAYTTPDGKAEVIANEEGDRQIPTVLSWVGSEEYHGTQAKSHLVRNSKNTVAYFRDFLGKKYSEIDPTNSHNSAHPVDIDGVPSFNLQQGDDETVSTVSINEITTRHLIRLKDSASDFLGRRVTGAVITVPTDFSDTQKEALVAAAKAGELEVLQIIHEPVAAVLAYAARQTPEEQGVDKNILVADLGGTRCDAAVVASRGGMYTILATAHDYGLGGLKLDEVLVDHFSKEFIKKHKVDPRSERSLAKLRLEAEGTKRTLSLGTSATISIESLADGYDFHSTVNRLRYELSAKKVFDQIVSLVENVVKKAELDLLDIGEVILSGGTSHTPKIASRIAALFPESVTVNAPATLATALNPSELSARGAAIQASLIVEFDQEDIEQSTHPAVTVAPHLSHPIGVVIGEDNSFHTILEAQTAVPARRIAQFDVQADGDVIVRICEGIREIVVEKVERQVNGEKDEDDSEDEEDEEDEEEEEERNRVLKVHKVIAEAAIRGAKKGGKVEVTINVSSDLGLNVAARVVGTQIGVRGEVSPEAGSA</sequence>
<evidence type="ECO:0000313" key="6">
    <source>
        <dbReference type="Proteomes" id="UP000244722"/>
    </source>
</evidence>
<dbReference type="AlphaFoldDB" id="A0A2T6ZMV4"/>
<evidence type="ECO:0000256" key="4">
    <source>
        <dbReference type="SAM" id="MobiDB-lite"/>
    </source>
</evidence>
<organism evidence="5 6">
    <name type="scientific">Tuber borchii</name>
    <name type="common">White truffle</name>
    <dbReference type="NCBI Taxonomy" id="42251"/>
    <lineage>
        <taxon>Eukaryota</taxon>
        <taxon>Fungi</taxon>
        <taxon>Dikarya</taxon>
        <taxon>Ascomycota</taxon>
        <taxon>Pezizomycotina</taxon>
        <taxon>Pezizomycetes</taxon>
        <taxon>Pezizales</taxon>
        <taxon>Tuberaceae</taxon>
        <taxon>Tuber</taxon>
    </lineage>
</organism>
<dbReference type="EMBL" id="NESQ01000173">
    <property type="protein sequence ID" value="PUU76829.1"/>
    <property type="molecule type" value="Genomic_DNA"/>
</dbReference>
<dbReference type="InterPro" id="IPR013126">
    <property type="entry name" value="Hsp_70_fam"/>
</dbReference>
<dbReference type="GO" id="GO:0005634">
    <property type="term" value="C:nucleus"/>
    <property type="evidence" value="ECO:0007669"/>
    <property type="project" value="TreeGrafter"/>
</dbReference>
<proteinExistence type="inferred from homology"/>
<evidence type="ECO:0000256" key="2">
    <source>
        <dbReference type="ARBA" id="ARBA00022741"/>
    </source>
</evidence>
<dbReference type="CDD" id="cd10232">
    <property type="entry name" value="ASKHA_NBD_HSP70_ScSsz1p-like"/>
    <property type="match status" value="1"/>
</dbReference>